<evidence type="ECO:0000256" key="8">
    <source>
        <dbReference type="SAM" id="Phobius"/>
    </source>
</evidence>
<dbReference type="Pfam" id="PF00482">
    <property type="entry name" value="T2SSF"/>
    <property type="match status" value="2"/>
</dbReference>
<feature type="transmembrane region" description="Helical" evidence="8">
    <location>
        <begin position="130"/>
        <end position="153"/>
    </location>
</feature>
<dbReference type="Gene3D" id="1.20.81.30">
    <property type="entry name" value="Type II secretion system (T2SS), domain F"/>
    <property type="match status" value="2"/>
</dbReference>
<dbReference type="PANTHER" id="PTHR30012">
    <property type="entry name" value="GENERAL SECRETION PATHWAY PROTEIN"/>
    <property type="match status" value="1"/>
</dbReference>
<comment type="subcellular location">
    <subcellularLocation>
        <location evidence="1">Cell inner membrane</location>
        <topology evidence="1">Multi-pass membrane protein</topology>
    </subcellularLocation>
</comment>
<dbReference type="InterPro" id="IPR018076">
    <property type="entry name" value="T2SS_GspF_dom"/>
</dbReference>
<feature type="transmembrane region" description="Helical" evidence="8">
    <location>
        <begin position="338"/>
        <end position="362"/>
    </location>
</feature>
<dbReference type="FunFam" id="1.20.81.30:FF:000001">
    <property type="entry name" value="Type II secretion system protein F"/>
    <property type="match status" value="2"/>
</dbReference>
<keyword evidence="3" id="KW-1003">Cell membrane</keyword>
<sequence length="365" mass="40502">MKKENKESSEKNKLSFLAKHAPINLVNKLFFTQQLEVMVRTGFPLARALGIIEIQMEHKRFKQIIEDMKKNVEKGSPLSKAASEYPKVFSETYISMIAAGEASGKLDEALKRLTIQLKKSHEIRTKIKNALTYPAIVLIAMVAIGIAMLIFVLPKITSIYAESGAKLPLPTRIMIGTTDFIITNGIYLTVAIIILLVLLARFLKTNRGKRVFHKILLKLPIVSPIIKKINLANFSRSLSSLLQTDIPIVETFQIISRTSSNIYYKEYLANAAEELKKGVSVKDTLEKDRQLFPPLITQIVNIGEESGTLDTISEEIANFYEEEVSQTMGNLATIIEPVLMLVLGAAVGAVAVAVVMPIYSLVNAI</sequence>
<reference evidence="10 11" key="1">
    <citation type="submission" date="2017-09" db="EMBL/GenBank/DDBJ databases">
        <title>Depth-based differentiation of microbial function through sediment-hosted aquifers and enrichment of novel symbionts in the deep terrestrial subsurface.</title>
        <authorList>
            <person name="Probst A.J."/>
            <person name="Ladd B."/>
            <person name="Jarett J.K."/>
            <person name="Geller-Mcgrath D.E."/>
            <person name="Sieber C.M."/>
            <person name="Emerson J.B."/>
            <person name="Anantharaman K."/>
            <person name="Thomas B.C."/>
            <person name="Malmstrom R."/>
            <person name="Stieglmeier M."/>
            <person name="Klingl A."/>
            <person name="Woyke T."/>
            <person name="Ryan C.M."/>
            <person name="Banfield J.F."/>
        </authorList>
    </citation>
    <scope>NUCLEOTIDE SEQUENCE [LARGE SCALE GENOMIC DNA]</scope>
    <source>
        <strain evidence="10">CG08_land_8_20_14_0_20_40_16</strain>
    </source>
</reference>
<comment type="caution">
    <text evidence="10">The sequence shown here is derived from an EMBL/GenBank/DDBJ whole genome shotgun (WGS) entry which is preliminary data.</text>
</comment>
<organism evidence="10 11">
    <name type="scientific">Candidatus Kerfeldbacteria bacterium CG08_land_8_20_14_0_20_40_16</name>
    <dbReference type="NCBI Taxonomy" id="2014244"/>
    <lineage>
        <taxon>Bacteria</taxon>
        <taxon>Candidatus Kerfeldiibacteriota</taxon>
    </lineage>
</organism>
<proteinExistence type="inferred from homology"/>
<comment type="similarity">
    <text evidence="2">Belongs to the GSP F family.</text>
</comment>
<keyword evidence="5 8" id="KW-0812">Transmembrane</keyword>
<dbReference type="EMBL" id="PEXU01000042">
    <property type="protein sequence ID" value="PIS42462.1"/>
    <property type="molecule type" value="Genomic_DNA"/>
</dbReference>
<dbReference type="GO" id="GO:0005886">
    <property type="term" value="C:plasma membrane"/>
    <property type="evidence" value="ECO:0007669"/>
    <property type="project" value="UniProtKB-SubCell"/>
</dbReference>
<feature type="domain" description="Type II secretion system protein GspF" evidence="9">
    <location>
        <begin position="234"/>
        <end position="357"/>
    </location>
</feature>
<evidence type="ECO:0000259" key="9">
    <source>
        <dbReference type="Pfam" id="PF00482"/>
    </source>
</evidence>
<evidence type="ECO:0000256" key="4">
    <source>
        <dbReference type="ARBA" id="ARBA00022519"/>
    </source>
</evidence>
<evidence type="ECO:0000256" key="6">
    <source>
        <dbReference type="ARBA" id="ARBA00022989"/>
    </source>
</evidence>
<dbReference type="InterPro" id="IPR042094">
    <property type="entry name" value="T2SS_GspF_sf"/>
</dbReference>
<accession>A0A2H0YXJ4</accession>
<dbReference type="PRINTS" id="PR00812">
    <property type="entry name" value="BCTERIALGSPF"/>
</dbReference>
<evidence type="ECO:0000256" key="5">
    <source>
        <dbReference type="ARBA" id="ARBA00022692"/>
    </source>
</evidence>
<evidence type="ECO:0000256" key="2">
    <source>
        <dbReference type="ARBA" id="ARBA00005745"/>
    </source>
</evidence>
<dbReference type="InterPro" id="IPR003004">
    <property type="entry name" value="GspF/PilC"/>
</dbReference>
<keyword evidence="4" id="KW-0997">Cell inner membrane</keyword>
<evidence type="ECO:0000256" key="7">
    <source>
        <dbReference type="ARBA" id="ARBA00023136"/>
    </source>
</evidence>
<keyword evidence="6 8" id="KW-1133">Transmembrane helix</keyword>
<dbReference type="PANTHER" id="PTHR30012:SF0">
    <property type="entry name" value="TYPE II SECRETION SYSTEM PROTEIN F-RELATED"/>
    <property type="match status" value="1"/>
</dbReference>
<evidence type="ECO:0000256" key="1">
    <source>
        <dbReference type="ARBA" id="ARBA00004429"/>
    </source>
</evidence>
<dbReference type="Proteomes" id="UP000231542">
    <property type="component" value="Unassembled WGS sequence"/>
</dbReference>
<keyword evidence="7 8" id="KW-0472">Membrane</keyword>
<protein>
    <submittedName>
        <fullName evidence="10">Secretion system protein</fullName>
    </submittedName>
</protein>
<evidence type="ECO:0000313" key="11">
    <source>
        <dbReference type="Proteomes" id="UP000231542"/>
    </source>
</evidence>
<name>A0A2H0YXJ4_9BACT</name>
<gene>
    <name evidence="10" type="ORF">COT24_03400</name>
</gene>
<evidence type="ECO:0000313" key="10">
    <source>
        <dbReference type="EMBL" id="PIS42462.1"/>
    </source>
</evidence>
<evidence type="ECO:0000256" key="3">
    <source>
        <dbReference type="ARBA" id="ARBA00022475"/>
    </source>
</evidence>
<feature type="transmembrane region" description="Helical" evidence="8">
    <location>
        <begin position="173"/>
        <end position="200"/>
    </location>
</feature>
<dbReference type="AlphaFoldDB" id="A0A2H0YXJ4"/>
<feature type="domain" description="Type II secretion system protein GspF" evidence="9">
    <location>
        <begin position="31"/>
        <end position="154"/>
    </location>
</feature>